<keyword evidence="4" id="KW-1185">Reference proteome</keyword>
<dbReference type="EMBL" id="LSSL01003716">
    <property type="protein sequence ID" value="OLY80158.1"/>
    <property type="molecule type" value="Genomic_DNA"/>
</dbReference>
<accession>A0A1R0GTJ2</accession>
<evidence type="ECO:0000313" key="3">
    <source>
        <dbReference type="EMBL" id="OLY80158.1"/>
    </source>
</evidence>
<evidence type="ECO:0000256" key="2">
    <source>
        <dbReference type="SAM" id="SignalP"/>
    </source>
</evidence>
<feature type="compositionally biased region" description="Polar residues" evidence="1">
    <location>
        <begin position="1015"/>
        <end position="1031"/>
    </location>
</feature>
<feature type="compositionally biased region" description="Low complexity" evidence="1">
    <location>
        <begin position="975"/>
        <end position="992"/>
    </location>
</feature>
<feature type="compositionally biased region" description="Low complexity" evidence="1">
    <location>
        <begin position="650"/>
        <end position="662"/>
    </location>
</feature>
<dbReference type="STRING" id="133383.A0A1R0GTJ2"/>
<proteinExistence type="predicted"/>
<feature type="compositionally biased region" description="Polar residues" evidence="1">
    <location>
        <begin position="366"/>
        <end position="379"/>
    </location>
</feature>
<gene>
    <name evidence="3" type="ORF">AYI68_g5749</name>
</gene>
<feature type="compositionally biased region" description="Low complexity" evidence="1">
    <location>
        <begin position="1143"/>
        <end position="1154"/>
    </location>
</feature>
<feature type="region of interest" description="Disordered" evidence="1">
    <location>
        <begin position="884"/>
        <end position="1031"/>
    </location>
</feature>
<name>A0A1R0GTJ2_9FUNG</name>
<dbReference type="AlphaFoldDB" id="A0A1R0GTJ2"/>
<feature type="region of interest" description="Disordered" evidence="1">
    <location>
        <begin position="650"/>
        <end position="674"/>
    </location>
</feature>
<feature type="region of interest" description="Disordered" evidence="1">
    <location>
        <begin position="61"/>
        <end position="80"/>
    </location>
</feature>
<feature type="region of interest" description="Disordered" evidence="1">
    <location>
        <begin position="308"/>
        <end position="380"/>
    </location>
</feature>
<feature type="compositionally biased region" description="Polar residues" evidence="1">
    <location>
        <begin position="884"/>
        <end position="893"/>
    </location>
</feature>
<feature type="compositionally biased region" description="Low complexity" evidence="1">
    <location>
        <begin position="617"/>
        <end position="627"/>
    </location>
</feature>
<evidence type="ECO:0000313" key="4">
    <source>
        <dbReference type="Proteomes" id="UP000187455"/>
    </source>
</evidence>
<feature type="compositionally biased region" description="Low complexity" evidence="1">
    <location>
        <begin position="340"/>
        <end position="350"/>
    </location>
</feature>
<evidence type="ECO:0000256" key="1">
    <source>
        <dbReference type="SAM" id="MobiDB-lite"/>
    </source>
</evidence>
<feature type="compositionally biased region" description="Polar residues" evidence="1">
    <location>
        <begin position="311"/>
        <end position="323"/>
    </location>
</feature>
<dbReference type="OrthoDB" id="10683187at2759"/>
<feature type="compositionally biased region" description="Basic and acidic residues" evidence="1">
    <location>
        <begin position="952"/>
        <end position="961"/>
    </location>
</feature>
<protein>
    <submittedName>
        <fullName evidence="3">Uncharacterized protein</fullName>
    </submittedName>
</protein>
<organism evidence="3 4">
    <name type="scientific">Smittium mucronatum</name>
    <dbReference type="NCBI Taxonomy" id="133383"/>
    <lineage>
        <taxon>Eukaryota</taxon>
        <taxon>Fungi</taxon>
        <taxon>Fungi incertae sedis</taxon>
        <taxon>Zoopagomycota</taxon>
        <taxon>Kickxellomycotina</taxon>
        <taxon>Harpellomycetes</taxon>
        <taxon>Harpellales</taxon>
        <taxon>Legeriomycetaceae</taxon>
        <taxon>Smittium</taxon>
    </lineage>
</organism>
<feature type="compositionally biased region" description="Polar residues" evidence="1">
    <location>
        <begin position="920"/>
        <end position="929"/>
    </location>
</feature>
<feature type="compositionally biased region" description="Low complexity" evidence="1">
    <location>
        <begin position="930"/>
        <end position="940"/>
    </location>
</feature>
<feature type="compositionally biased region" description="Low complexity" evidence="1">
    <location>
        <begin position="1000"/>
        <end position="1014"/>
    </location>
</feature>
<keyword evidence="2" id="KW-0732">Signal</keyword>
<reference evidence="3 4" key="1">
    <citation type="journal article" date="2016" name="Mol. Biol. Evol.">
        <title>Genome-Wide Survey of Gut Fungi (Harpellales) Reveals the First Horizontally Transferred Ubiquitin Gene from a Mosquito Host.</title>
        <authorList>
            <person name="Wang Y."/>
            <person name="White M.M."/>
            <person name="Kvist S."/>
            <person name="Moncalvo J.M."/>
        </authorList>
    </citation>
    <scope>NUCLEOTIDE SEQUENCE [LARGE SCALE GENOMIC DNA]</scope>
    <source>
        <strain evidence="3 4">ALG-7-W6</strain>
    </source>
</reference>
<feature type="region of interest" description="Disordered" evidence="1">
    <location>
        <begin position="1141"/>
        <end position="1165"/>
    </location>
</feature>
<feature type="region of interest" description="Disordered" evidence="1">
    <location>
        <begin position="599"/>
        <end position="627"/>
    </location>
</feature>
<feature type="chain" id="PRO_5012909622" evidence="2">
    <location>
        <begin position="18"/>
        <end position="1194"/>
    </location>
</feature>
<sequence length="1194" mass="129674">MYILNCKSIILIIFVSGFSTSGSLIPQTKTKESKIIEKGGALETRFDLNQDNDLAPTAIPTLIPTQPENKSLRRGPAYPIPPRTKNSRWNDISPICKLGDTLKIGFYASSANDLRLVVSDRPDFSGNYTEYVFGAGTERGPKNPSGIYSNESFGPFAASGPSSNLHIDTYYLLFAYRDRYGLEGLGKGNYDIDPGRANFLVKRTSHNPSSAPNYIMFYSPTSNFKIRYVDVKCYSRNNISISKNTVNVTTKSTPAGSQPLVFPGPVLNRNPRQIKNIPKSIINKIKNSRKDFMISRIKVSFNGTKIKRSNSKVSPANGSLSQKNIRDLSPKNWSSVIQMSNSHSPHSSQSARNPLSRGSPPPKPSPTSIYSMSPVSTNPIKLHPKLARKSPKEFQIINTSLLEPSSSTKPSSINQPNTSKTAQLLFAKINPNRPKQLLSRSQTISLSMSTSTKTPISPSSTIPIPAIAKLLINPKEGVENKPIKSRTRSLLVPKITSKPPPIPLQNNKADSVIKSSTKIIPPSLISKINPSSTSTNSLITNSELSDNFKILDSDLLNEQIQGEALNSSSNNRRVVQQKTAKKQPITSFTLKNTVVTSSTGTRAYSSKPKETLGHKQTNTSSTKSSGIGISTTDSFIATLNNEISYTTHVSPYPSKSSSAPKPFSRKKAHISSVNSHRIATTPAFKESKSFSSTLSSPLSNKVLPNDTNSYKPNAPFASSNETKPFTQKKILTTDNLHQTTKKTSILTTTNTNAVTTSKFGIISTSTSSQMPVWSRAGKLATKFRMVNASPGIGEFKPASSSLLFNKITPVPRSLIKKSAQLKPSISSLPSMTTFNLKSSKKTTSNKSNLSHSKINILTHSYSDFNSRSTISGTLISQSMPGTLQSYETNNLSHSSHKRRVGGPRGLNNMEARTNHLDIASISNSDQTQTSNSMYPSSSSSPILDVPIQTAAETKESEKQTEPEPGPASETETNGNSLLESPTSELSSNTSNTGYIGTDMQPTTSTSTSEQEPTSGNDQPGETGPSSKKSSGWATTFTSVGFANSLNNFVKKIKLGIKQFPNLFLNVRKNTPITVTTTPEIATTSTLSAKSSTISKPHNSQPKTVKKSLITPKIISIKTKSIFSGSIKTKLSARSSTATLKQEPTTTIVSPTIPSKSEKTANKPTFRPPYLKYSSRLIARRQAIPNKRATVVMEF</sequence>
<feature type="signal peptide" evidence="2">
    <location>
        <begin position="1"/>
        <end position="17"/>
    </location>
</feature>
<comment type="caution">
    <text evidence="3">The sequence shown here is derived from an EMBL/GenBank/DDBJ whole genome shotgun (WGS) entry which is preliminary data.</text>
</comment>
<dbReference type="Proteomes" id="UP000187455">
    <property type="component" value="Unassembled WGS sequence"/>
</dbReference>